<organism>
    <name type="scientific">Ixodes scapularis</name>
    <name type="common">Black-legged tick</name>
    <name type="synonym">Deer tick</name>
    <dbReference type="NCBI Taxonomy" id="6945"/>
    <lineage>
        <taxon>Eukaryota</taxon>
        <taxon>Metazoa</taxon>
        <taxon>Ecdysozoa</taxon>
        <taxon>Arthropoda</taxon>
        <taxon>Chelicerata</taxon>
        <taxon>Arachnida</taxon>
        <taxon>Acari</taxon>
        <taxon>Parasitiformes</taxon>
        <taxon>Ixodida</taxon>
        <taxon>Ixodoidea</taxon>
        <taxon>Ixodidae</taxon>
        <taxon>Ixodinae</taxon>
        <taxon>Ixodes</taxon>
    </lineage>
</organism>
<reference evidence="2" key="1">
    <citation type="submission" date="2008-03" db="EMBL/GenBank/DDBJ databases">
        <title>Annotation of Ixodes scapularis.</title>
        <authorList>
            <consortium name="Ixodes scapularis Genome Project Consortium"/>
            <person name="Caler E."/>
            <person name="Hannick L.I."/>
            <person name="Bidwell S."/>
            <person name="Joardar V."/>
            <person name="Thiagarajan M."/>
            <person name="Amedeo P."/>
            <person name="Galinsky K.J."/>
            <person name="Schobel S."/>
            <person name="Inman J."/>
            <person name="Hostetler J."/>
            <person name="Miller J."/>
            <person name="Hammond M."/>
            <person name="Megy K."/>
            <person name="Lawson D."/>
            <person name="Kodira C."/>
            <person name="Sutton G."/>
            <person name="Meyer J."/>
            <person name="Hill C.A."/>
            <person name="Birren B."/>
            <person name="Nene V."/>
            <person name="Collins F."/>
            <person name="Alarcon-Chaidez F."/>
            <person name="Wikel S."/>
            <person name="Strausberg R."/>
        </authorList>
    </citation>
    <scope>NUCLEOTIDE SEQUENCE [LARGE SCALE GENOMIC DNA]</scope>
    <source>
        <strain evidence="2">Wikel colony</strain>
    </source>
</reference>
<dbReference type="VEuPathDB" id="VectorBase:ISCW006350"/>
<feature type="non-terminal residue" evidence="2">
    <location>
        <position position="1"/>
    </location>
</feature>
<dbReference type="HOGENOM" id="CLU_2929372_0_0_1"/>
<keyword evidence="1" id="KW-0812">Transmembrane</keyword>
<feature type="non-terminal residue" evidence="2">
    <location>
        <position position="61"/>
    </location>
</feature>
<evidence type="ECO:0000313" key="2">
    <source>
        <dbReference type="EMBL" id="EEC07770.1"/>
    </source>
</evidence>
<dbReference type="PaxDb" id="6945-B7PME8"/>
<gene>
    <name evidence="2" type="ORF">IscW_ISCW006350</name>
</gene>
<feature type="transmembrane region" description="Helical" evidence="1">
    <location>
        <begin position="31"/>
        <end position="57"/>
    </location>
</feature>
<keyword evidence="1" id="KW-0472">Membrane</keyword>
<evidence type="ECO:0000256" key="1">
    <source>
        <dbReference type="SAM" id="Phobius"/>
    </source>
</evidence>
<proteinExistence type="predicted"/>
<protein>
    <submittedName>
        <fullName evidence="2">Uncharacterized protein</fullName>
    </submittedName>
</protein>
<name>B7PME8_IXOSC</name>
<dbReference type="EMBL" id="DS746851">
    <property type="protein sequence ID" value="EEC07770.1"/>
    <property type="molecule type" value="Genomic_DNA"/>
</dbReference>
<keyword evidence="1" id="KW-1133">Transmembrane helix</keyword>
<accession>B7PME8</accession>
<sequence length="61" mass="7215">LKVQFQSAFTGFSSIVESSLFFFVPKLVLEYFLSCCCLYCPFSILNSPYFPLFFFFLKKKR</sequence>
<dbReference type="AlphaFoldDB" id="B7PME8"/>